<comment type="caution">
    <text evidence="2">The sequence shown here is derived from an EMBL/GenBank/DDBJ whole genome shotgun (WGS) entry which is preliminary data.</text>
</comment>
<proteinExistence type="predicted"/>
<gene>
    <name evidence="2" type="ORF">B0T24DRAFT_371401</name>
</gene>
<protein>
    <submittedName>
        <fullName evidence="2">Uncharacterized protein</fullName>
    </submittedName>
</protein>
<keyword evidence="3" id="KW-1185">Reference proteome</keyword>
<dbReference type="EMBL" id="JAULSN010000007">
    <property type="protein sequence ID" value="KAK3366893.1"/>
    <property type="molecule type" value="Genomic_DNA"/>
</dbReference>
<dbReference type="AlphaFoldDB" id="A0AAE0JYT5"/>
<dbReference type="Proteomes" id="UP001287356">
    <property type="component" value="Unassembled WGS sequence"/>
</dbReference>
<feature type="compositionally biased region" description="Low complexity" evidence="1">
    <location>
        <begin position="98"/>
        <end position="109"/>
    </location>
</feature>
<reference evidence="2" key="1">
    <citation type="journal article" date="2023" name="Mol. Phylogenet. Evol.">
        <title>Genome-scale phylogeny and comparative genomics of the fungal order Sordariales.</title>
        <authorList>
            <person name="Hensen N."/>
            <person name="Bonometti L."/>
            <person name="Westerberg I."/>
            <person name="Brannstrom I.O."/>
            <person name="Guillou S."/>
            <person name="Cros-Aarteil S."/>
            <person name="Calhoun S."/>
            <person name="Haridas S."/>
            <person name="Kuo A."/>
            <person name="Mondo S."/>
            <person name="Pangilinan J."/>
            <person name="Riley R."/>
            <person name="LaButti K."/>
            <person name="Andreopoulos B."/>
            <person name="Lipzen A."/>
            <person name="Chen C."/>
            <person name="Yan M."/>
            <person name="Daum C."/>
            <person name="Ng V."/>
            <person name="Clum A."/>
            <person name="Steindorff A."/>
            <person name="Ohm R.A."/>
            <person name="Martin F."/>
            <person name="Silar P."/>
            <person name="Natvig D.O."/>
            <person name="Lalanne C."/>
            <person name="Gautier V."/>
            <person name="Ament-Velasquez S.L."/>
            <person name="Kruys A."/>
            <person name="Hutchinson M.I."/>
            <person name="Powell A.J."/>
            <person name="Barry K."/>
            <person name="Miller A.N."/>
            <person name="Grigoriev I.V."/>
            <person name="Debuchy R."/>
            <person name="Gladieux P."/>
            <person name="Hiltunen Thoren M."/>
            <person name="Johannesson H."/>
        </authorList>
    </citation>
    <scope>NUCLEOTIDE SEQUENCE</scope>
    <source>
        <strain evidence="2">CBS 958.72</strain>
    </source>
</reference>
<feature type="region of interest" description="Disordered" evidence="1">
    <location>
        <begin position="88"/>
        <end position="114"/>
    </location>
</feature>
<accession>A0AAE0JYT5</accession>
<sequence length="211" mass="23995">MPSYQAGPDRAAAPSCFGSGVSASLSVPRSRQAREQRVSFFLSTCQVASHHKRRNGMMRDWLSGRAMLSEEEEQEVFSASYYSVQHAERRSGPKRGVQQSQGQSQSQSQKHIFTPRESTQLGTVLYIETCEQRGKKTRAKSQDKDVSSRFPPRITTRWLLFFLLHIIYLPFPFRLQEIDGGVSIPRPAELYRLSSRHVDVRNTDHITSSCS</sequence>
<name>A0AAE0JYT5_9PEZI</name>
<evidence type="ECO:0000313" key="3">
    <source>
        <dbReference type="Proteomes" id="UP001287356"/>
    </source>
</evidence>
<reference evidence="2" key="2">
    <citation type="submission" date="2023-06" db="EMBL/GenBank/DDBJ databases">
        <authorList>
            <consortium name="Lawrence Berkeley National Laboratory"/>
            <person name="Haridas S."/>
            <person name="Hensen N."/>
            <person name="Bonometti L."/>
            <person name="Westerberg I."/>
            <person name="Brannstrom I.O."/>
            <person name="Guillou S."/>
            <person name="Cros-Aarteil S."/>
            <person name="Calhoun S."/>
            <person name="Kuo A."/>
            <person name="Mondo S."/>
            <person name="Pangilinan J."/>
            <person name="Riley R."/>
            <person name="Labutti K."/>
            <person name="Andreopoulos B."/>
            <person name="Lipzen A."/>
            <person name="Chen C."/>
            <person name="Yanf M."/>
            <person name="Daum C."/>
            <person name="Ng V."/>
            <person name="Clum A."/>
            <person name="Steindorff A."/>
            <person name="Ohm R."/>
            <person name="Martin F."/>
            <person name="Silar P."/>
            <person name="Natvig D."/>
            <person name="Lalanne C."/>
            <person name="Gautier V."/>
            <person name="Ament-Velasquez S.L."/>
            <person name="Kruys A."/>
            <person name="Hutchinson M.I."/>
            <person name="Powell A.J."/>
            <person name="Barry K."/>
            <person name="Miller A.N."/>
            <person name="Grigoriev I.V."/>
            <person name="Debuchy R."/>
            <person name="Gladieux P."/>
            <person name="Thoren M.H."/>
            <person name="Johannesson H."/>
        </authorList>
    </citation>
    <scope>NUCLEOTIDE SEQUENCE</scope>
    <source>
        <strain evidence="2">CBS 958.72</strain>
    </source>
</reference>
<evidence type="ECO:0000256" key="1">
    <source>
        <dbReference type="SAM" id="MobiDB-lite"/>
    </source>
</evidence>
<evidence type="ECO:0000313" key="2">
    <source>
        <dbReference type="EMBL" id="KAK3366893.1"/>
    </source>
</evidence>
<organism evidence="2 3">
    <name type="scientific">Lasiosphaeria ovina</name>
    <dbReference type="NCBI Taxonomy" id="92902"/>
    <lineage>
        <taxon>Eukaryota</taxon>
        <taxon>Fungi</taxon>
        <taxon>Dikarya</taxon>
        <taxon>Ascomycota</taxon>
        <taxon>Pezizomycotina</taxon>
        <taxon>Sordariomycetes</taxon>
        <taxon>Sordariomycetidae</taxon>
        <taxon>Sordariales</taxon>
        <taxon>Lasiosphaeriaceae</taxon>
        <taxon>Lasiosphaeria</taxon>
    </lineage>
</organism>